<dbReference type="GO" id="GO:0009651">
    <property type="term" value="P:response to salt stress"/>
    <property type="evidence" value="ECO:0007669"/>
    <property type="project" value="TreeGrafter"/>
</dbReference>
<dbReference type="FunFam" id="1.10.220.10:FF:000006">
    <property type="entry name" value="Annexin"/>
    <property type="match status" value="1"/>
</dbReference>
<sequence>MATIVAPLEHSAAEDAQAIREAVKGPGAMYRWIPEPADRDALLANIALRKGKFNHRVIVEVSCARHPEEFLAAKRAYISRYHHSLEEDVASHTTGALRKLVVALVGIYRYDGDEIDERLAESEAETLHYFIEENAFNHDEIIRIVSTRSKKQLLATINRYKHNYGISITKTLARIADNDVADALCAAIRCLTDQTKYYEKVLRHALHNRTDEDALTRVIVTQAERDLRQIKDLYYKRNSEPLEAAVAKETRGHYEDFLLALMGIQY</sequence>
<proteinExistence type="predicted"/>
<dbReference type="PRINTS" id="PR01814">
    <property type="entry name" value="ANNEXINPLANT"/>
</dbReference>
<dbReference type="GO" id="GO:0005544">
    <property type="term" value="F:calcium-dependent phospholipid binding"/>
    <property type="evidence" value="ECO:0007669"/>
    <property type="project" value="UniProtKB-KW"/>
</dbReference>
<evidence type="ECO:0000256" key="4">
    <source>
        <dbReference type="ARBA" id="ARBA00023216"/>
    </source>
</evidence>
<feature type="binding site" evidence="6">
    <location>
        <position position="247"/>
    </location>
    <ligand>
        <name>Ca(2+)</name>
        <dbReference type="ChEBI" id="CHEBI:29108"/>
        <label>1</label>
    </ligand>
</feature>
<feature type="binding site" evidence="6">
    <location>
        <position position="255"/>
    </location>
    <ligand>
        <name>Ca(2+)</name>
        <dbReference type="ChEBI" id="CHEBI:29108"/>
        <label>2</label>
    </ligand>
</feature>
<dbReference type="PANTHER" id="PTHR10502:SF193">
    <property type="entry name" value="ANNEXIN D8"/>
    <property type="match status" value="1"/>
</dbReference>
<dbReference type="SUPFAM" id="SSF47874">
    <property type="entry name" value="Annexin"/>
    <property type="match status" value="1"/>
</dbReference>
<dbReference type="Proteomes" id="UP001370490">
    <property type="component" value="Unassembled WGS sequence"/>
</dbReference>
<dbReference type="GO" id="GO:0001786">
    <property type="term" value="F:phosphatidylserine binding"/>
    <property type="evidence" value="ECO:0007669"/>
    <property type="project" value="TreeGrafter"/>
</dbReference>
<dbReference type="InterPro" id="IPR018502">
    <property type="entry name" value="Annexin_repeat"/>
</dbReference>
<protein>
    <submittedName>
        <fullName evidence="7">Annexin repeat</fullName>
    </submittedName>
</protein>
<dbReference type="Gene3D" id="1.10.220.10">
    <property type="entry name" value="Annexin"/>
    <property type="match status" value="3"/>
</dbReference>
<keyword evidence="8" id="KW-1185">Reference proteome</keyword>
<dbReference type="AlphaFoldDB" id="A0AAN8ZGY0"/>
<dbReference type="GO" id="GO:0009409">
    <property type="term" value="P:response to cold"/>
    <property type="evidence" value="ECO:0007669"/>
    <property type="project" value="TreeGrafter"/>
</dbReference>
<evidence type="ECO:0000313" key="7">
    <source>
        <dbReference type="EMBL" id="KAK6933945.1"/>
    </source>
</evidence>
<dbReference type="FunFam" id="1.10.220.10:FF:000009">
    <property type="entry name" value="Annexin"/>
    <property type="match status" value="1"/>
</dbReference>
<dbReference type="InterPro" id="IPR009118">
    <property type="entry name" value="AnnexinD_plant"/>
</dbReference>
<feature type="binding site" evidence="6">
    <location>
        <position position="250"/>
    </location>
    <ligand>
        <name>Ca(2+)</name>
        <dbReference type="ChEBI" id="CHEBI:29108"/>
        <label>1</label>
    </ligand>
</feature>
<keyword evidence="3 6" id="KW-0106">Calcium</keyword>
<accession>A0AAN8ZGY0</accession>
<organism evidence="7 8">
    <name type="scientific">Dillenia turbinata</name>
    <dbReference type="NCBI Taxonomy" id="194707"/>
    <lineage>
        <taxon>Eukaryota</taxon>
        <taxon>Viridiplantae</taxon>
        <taxon>Streptophyta</taxon>
        <taxon>Embryophyta</taxon>
        <taxon>Tracheophyta</taxon>
        <taxon>Spermatophyta</taxon>
        <taxon>Magnoliopsida</taxon>
        <taxon>eudicotyledons</taxon>
        <taxon>Gunneridae</taxon>
        <taxon>Pentapetalae</taxon>
        <taxon>Dilleniales</taxon>
        <taxon>Dilleniaceae</taxon>
        <taxon>Dillenia</taxon>
    </lineage>
</organism>
<evidence type="ECO:0000256" key="5">
    <source>
        <dbReference type="ARBA" id="ARBA00023302"/>
    </source>
</evidence>
<keyword evidence="5" id="KW-0111">Calcium/phospholipid-binding</keyword>
<comment type="caution">
    <text evidence="7">The sequence shown here is derived from an EMBL/GenBank/DDBJ whole genome shotgun (WGS) entry which is preliminary data.</text>
</comment>
<dbReference type="EMBL" id="JBAMMX010000009">
    <property type="protein sequence ID" value="KAK6933945.1"/>
    <property type="molecule type" value="Genomic_DNA"/>
</dbReference>
<dbReference type="FunFam" id="1.10.220.10:FF:000001">
    <property type="entry name" value="Annexin"/>
    <property type="match status" value="1"/>
</dbReference>
<keyword evidence="2" id="KW-0677">Repeat</keyword>
<evidence type="ECO:0000256" key="2">
    <source>
        <dbReference type="ARBA" id="ARBA00022737"/>
    </source>
</evidence>
<gene>
    <name evidence="7" type="ORF">RJ641_036839</name>
</gene>
<reference evidence="7 8" key="1">
    <citation type="submission" date="2023-12" db="EMBL/GenBank/DDBJ databases">
        <title>A high-quality genome assembly for Dillenia turbinata (Dilleniales).</title>
        <authorList>
            <person name="Chanderbali A."/>
        </authorList>
    </citation>
    <scope>NUCLEOTIDE SEQUENCE [LARGE SCALE GENOMIC DNA]</scope>
    <source>
        <strain evidence="7">LSX21</strain>
        <tissue evidence="7">Leaf</tissue>
    </source>
</reference>
<evidence type="ECO:0000256" key="3">
    <source>
        <dbReference type="ARBA" id="ARBA00022837"/>
    </source>
</evidence>
<dbReference type="SMART" id="SM00335">
    <property type="entry name" value="ANX"/>
    <property type="match status" value="3"/>
</dbReference>
<dbReference type="InterPro" id="IPR037104">
    <property type="entry name" value="Annexin_sf"/>
</dbReference>
<dbReference type="GO" id="GO:0005737">
    <property type="term" value="C:cytoplasm"/>
    <property type="evidence" value="ECO:0007669"/>
    <property type="project" value="TreeGrafter"/>
</dbReference>
<evidence type="ECO:0000313" key="8">
    <source>
        <dbReference type="Proteomes" id="UP001370490"/>
    </source>
</evidence>
<dbReference type="GO" id="GO:0009414">
    <property type="term" value="P:response to water deprivation"/>
    <property type="evidence" value="ECO:0007669"/>
    <property type="project" value="TreeGrafter"/>
</dbReference>
<feature type="binding site" evidence="6">
    <location>
        <position position="249"/>
    </location>
    <ligand>
        <name>Ca(2+)</name>
        <dbReference type="ChEBI" id="CHEBI:29108"/>
        <label>1</label>
    </ligand>
</feature>
<keyword evidence="4" id="KW-0041">Annexin</keyword>
<dbReference type="GO" id="GO:0005509">
    <property type="term" value="F:calcium ion binding"/>
    <property type="evidence" value="ECO:0007669"/>
    <property type="project" value="InterPro"/>
</dbReference>
<dbReference type="PROSITE" id="PS51897">
    <property type="entry name" value="ANNEXIN_2"/>
    <property type="match status" value="3"/>
</dbReference>
<dbReference type="GO" id="GO:0005886">
    <property type="term" value="C:plasma membrane"/>
    <property type="evidence" value="ECO:0007669"/>
    <property type="project" value="TreeGrafter"/>
</dbReference>
<evidence type="ECO:0000256" key="1">
    <source>
        <dbReference type="ARBA" id="ARBA00022723"/>
    </source>
</evidence>
<evidence type="ECO:0000256" key="6">
    <source>
        <dbReference type="PIRSR" id="PIRSR609118-1"/>
    </source>
</evidence>
<dbReference type="Pfam" id="PF00191">
    <property type="entry name" value="Annexin"/>
    <property type="match status" value="3"/>
</dbReference>
<name>A0AAN8ZGY0_9MAGN</name>
<dbReference type="GO" id="GO:0009408">
    <property type="term" value="P:response to heat"/>
    <property type="evidence" value="ECO:0007669"/>
    <property type="project" value="TreeGrafter"/>
</dbReference>
<keyword evidence="1 6" id="KW-0479">Metal-binding</keyword>
<dbReference type="PANTHER" id="PTHR10502">
    <property type="entry name" value="ANNEXIN"/>
    <property type="match status" value="1"/>
</dbReference>